<name>A0A3D9BAJ0_9FLAO</name>
<keyword evidence="3" id="KW-1185">Reference proteome</keyword>
<organism evidence="2 3">
    <name type="scientific">Chryseobacterium pennipullorum</name>
    <dbReference type="NCBI Taxonomy" id="2258963"/>
    <lineage>
        <taxon>Bacteria</taxon>
        <taxon>Pseudomonadati</taxon>
        <taxon>Bacteroidota</taxon>
        <taxon>Flavobacteriia</taxon>
        <taxon>Flavobacteriales</taxon>
        <taxon>Weeksellaceae</taxon>
        <taxon>Chryseobacterium group</taxon>
        <taxon>Chryseobacterium</taxon>
    </lineage>
</organism>
<evidence type="ECO:0000256" key="1">
    <source>
        <dbReference type="SAM" id="MobiDB-lite"/>
    </source>
</evidence>
<evidence type="ECO:0000313" key="2">
    <source>
        <dbReference type="EMBL" id="REC50428.1"/>
    </source>
</evidence>
<feature type="region of interest" description="Disordered" evidence="1">
    <location>
        <begin position="1"/>
        <end position="26"/>
    </location>
</feature>
<comment type="caution">
    <text evidence="2">The sequence shown here is derived from an EMBL/GenBank/DDBJ whole genome shotgun (WGS) entry which is preliminary data.</text>
</comment>
<dbReference type="EMBL" id="QNVV01000001">
    <property type="protein sequence ID" value="REC50428.1"/>
    <property type="molecule type" value="Genomic_DNA"/>
</dbReference>
<sequence length="99" mass="11308">MNNSDYNKAEKAVNETENSLKNAATDAKWKVSDLADKARDYINEKREGDQEASQEGWLEKVKANVSDAWEDIKDKADEAWEKTKDAAEDVKAEWNKKTN</sequence>
<dbReference type="Proteomes" id="UP000256257">
    <property type="component" value="Unassembled WGS sequence"/>
</dbReference>
<dbReference type="Gene3D" id="1.20.120.20">
    <property type="entry name" value="Apolipoprotein"/>
    <property type="match status" value="1"/>
</dbReference>
<dbReference type="AlphaFoldDB" id="A0A3D9BAJ0"/>
<protein>
    <submittedName>
        <fullName evidence="2">Uncharacterized protein</fullName>
    </submittedName>
</protein>
<feature type="region of interest" description="Disordered" evidence="1">
    <location>
        <begin position="80"/>
        <end position="99"/>
    </location>
</feature>
<dbReference type="RefSeq" id="WP_115926290.1">
    <property type="nucleotide sequence ID" value="NZ_QNVV01000001.1"/>
</dbReference>
<reference evidence="2 3" key="1">
    <citation type="submission" date="2018-06" db="EMBL/GenBank/DDBJ databases">
        <title>Novel Chryseobacterium species.</title>
        <authorList>
            <person name="Newman J."/>
            <person name="Hugo C."/>
            <person name="Oosthuizen L."/>
            <person name="Charimba G."/>
        </authorList>
    </citation>
    <scope>NUCLEOTIDE SEQUENCE [LARGE SCALE GENOMIC DNA]</scope>
    <source>
        <strain evidence="2 3">7_F195</strain>
    </source>
</reference>
<dbReference type="OrthoDB" id="1452231at2"/>
<gene>
    <name evidence="2" type="ORF">DRF67_01365</name>
</gene>
<proteinExistence type="predicted"/>
<evidence type="ECO:0000313" key="3">
    <source>
        <dbReference type="Proteomes" id="UP000256257"/>
    </source>
</evidence>
<accession>A0A3D9BAJ0</accession>